<accession>A0A7W5DSN1</accession>
<sequence length="88" mass="9360">MEAAVGGWTPFSTQIPADVLDVFKKSFAGFVGVTYSPLAYASQVVAGTNYQFFCNAKGVYPGAANEAAMVTIYKPLQGDPHITSIHKV</sequence>
<keyword evidence="2" id="KW-1185">Reference proteome</keyword>
<protein>
    <submittedName>
        <fullName evidence="1">Uncharacterized protein</fullName>
    </submittedName>
</protein>
<name>A0A7W5DSN1_9PORP</name>
<dbReference type="Proteomes" id="UP000544222">
    <property type="component" value="Unassembled WGS sequence"/>
</dbReference>
<proteinExistence type="predicted"/>
<dbReference type="RefSeq" id="WP_183414106.1">
    <property type="nucleotide sequence ID" value="NZ_JACHYB010000002.1"/>
</dbReference>
<comment type="caution">
    <text evidence="1">The sequence shown here is derived from an EMBL/GenBank/DDBJ whole genome shotgun (WGS) entry which is preliminary data.</text>
</comment>
<reference evidence="1 2" key="1">
    <citation type="submission" date="2020-08" db="EMBL/GenBank/DDBJ databases">
        <title>Genomic Encyclopedia of Type Strains, Phase IV (KMG-IV): sequencing the most valuable type-strain genomes for metagenomic binning, comparative biology and taxonomic classification.</title>
        <authorList>
            <person name="Goeker M."/>
        </authorList>
    </citation>
    <scope>NUCLEOTIDE SEQUENCE [LARGE SCALE GENOMIC DNA]</scope>
    <source>
        <strain evidence="1 2">DSM 27471</strain>
    </source>
</reference>
<gene>
    <name evidence="1" type="ORF">FHX64_002550</name>
</gene>
<dbReference type="Gene3D" id="3.10.450.10">
    <property type="match status" value="1"/>
</dbReference>
<dbReference type="EMBL" id="JACHYB010000002">
    <property type="protein sequence ID" value="MBB3188352.1"/>
    <property type="molecule type" value="Genomic_DNA"/>
</dbReference>
<evidence type="ECO:0000313" key="2">
    <source>
        <dbReference type="Proteomes" id="UP000544222"/>
    </source>
</evidence>
<dbReference type="AlphaFoldDB" id="A0A7W5DSN1"/>
<evidence type="ECO:0000313" key="1">
    <source>
        <dbReference type="EMBL" id="MBB3188352.1"/>
    </source>
</evidence>
<dbReference type="InterPro" id="IPR046350">
    <property type="entry name" value="Cystatin_sf"/>
</dbReference>
<dbReference type="SUPFAM" id="SSF54403">
    <property type="entry name" value="Cystatin/monellin"/>
    <property type="match status" value="1"/>
</dbReference>
<organism evidence="1 2">
    <name type="scientific">Microbacter margulisiae</name>
    <dbReference type="NCBI Taxonomy" id="1350067"/>
    <lineage>
        <taxon>Bacteria</taxon>
        <taxon>Pseudomonadati</taxon>
        <taxon>Bacteroidota</taxon>
        <taxon>Bacteroidia</taxon>
        <taxon>Bacteroidales</taxon>
        <taxon>Porphyromonadaceae</taxon>
        <taxon>Microbacter</taxon>
    </lineage>
</organism>